<evidence type="ECO:0000256" key="2">
    <source>
        <dbReference type="ARBA" id="ARBA00023315"/>
    </source>
</evidence>
<dbReference type="Proteomes" id="UP000295344">
    <property type="component" value="Unassembled WGS sequence"/>
</dbReference>
<dbReference type="GO" id="GO:0003841">
    <property type="term" value="F:1-acylglycerol-3-phosphate O-acyltransferase activity"/>
    <property type="evidence" value="ECO:0007669"/>
    <property type="project" value="TreeGrafter"/>
</dbReference>
<dbReference type="OrthoDB" id="9806008at2"/>
<dbReference type="SUPFAM" id="SSF69593">
    <property type="entry name" value="Glycerol-3-phosphate (1)-acyltransferase"/>
    <property type="match status" value="1"/>
</dbReference>
<dbReference type="AlphaFoldDB" id="A0A4R7FSV8"/>
<organism evidence="5 6">
    <name type="scientific">Amnibacterium kyonggiense</name>
    <dbReference type="NCBI Taxonomy" id="595671"/>
    <lineage>
        <taxon>Bacteria</taxon>
        <taxon>Bacillati</taxon>
        <taxon>Actinomycetota</taxon>
        <taxon>Actinomycetes</taxon>
        <taxon>Micrococcales</taxon>
        <taxon>Microbacteriaceae</taxon>
        <taxon>Amnibacterium</taxon>
    </lineage>
</organism>
<feature type="region of interest" description="Disordered" evidence="3">
    <location>
        <begin position="1"/>
        <end position="28"/>
    </location>
</feature>
<dbReference type="SMART" id="SM00563">
    <property type="entry name" value="PlsC"/>
    <property type="match status" value="1"/>
</dbReference>
<proteinExistence type="predicted"/>
<name>A0A4R7FSV8_9MICO</name>
<dbReference type="CDD" id="cd07989">
    <property type="entry name" value="LPLAT_AGPAT-like"/>
    <property type="match status" value="1"/>
</dbReference>
<feature type="domain" description="Phospholipid/glycerol acyltransferase" evidence="4">
    <location>
        <begin position="62"/>
        <end position="181"/>
    </location>
</feature>
<protein>
    <submittedName>
        <fullName evidence="5">1-acyl-sn-glycerol-3-phosphate acyltransferase</fullName>
    </submittedName>
</protein>
<evidence type="ECO:0000259" key="4">
    <source>
        <dbReference type="SMART" id="SM00563"/>
    </source>
</evidence>
<dbReference type="Pfam" id="PF01553">
    <property type="entry name" value="Acyltransferase"/>
    <property type="match status" value="1"/>
</dbReference>
<keyword evidence="2 5" id="KW-0012">Acyltransferase</keyword>
<dbReference type="InterPro" id="IPR002123">
    <property type="entry name" value="Plipid/glycerol_acylTrfase"/>
</dbReference>
<feature type="compositionally biased region" description="Basic and acidic residues" evidence="3">
    <location>
        <begin position="244"/>
        <end position="257"/>
    </location>
</feature>
<dbReference type="RefSeq" id="WP_133765521.1">
    <property type="nucleotide sequence ID" value="NZ_BAAARP010000001.1"/>
</dbReference>
<gene>
    <name evidence="5" type="ORF">CLV52_1428</name>
</gene>
<dbReference type="GO" id="GO:0006654">
    <property type="term" value="P:phosphatidic acid biosynthetic process"/>
    <property type="evidence" value="ECO:0007669"/>
    <property type="project" value="TreeGrafter"/>
</dbReference>
<dbReference type="PANTHER" id="PTHR10434">
    <property type="entry name" value="1-ACYL-SN-GLYCEROL-3-PHOSPHATE ACYLTRANSFERASE"/>
    <property type="match status" value="1"/>
</dbReference>
<reference evidence="5 6" key="1">
    <citation type="submission" date="2019-03" db="EMBL/GenBank/DDBJ databases">
        <title>Genomic Encyclopedia of Archaeal and Bacterial Type Strains, Phase II (KMG-II): from individual species to whole genera.</title>
        <authorList>
            <person name="Goeker M."/>
        </authorList>
    </citation>
    <scope>NUCLEOTIDE SEQUENCE [LARGE SCALE GENOMIC DNA]</scope>
    <source>
        <strain evidence="5 6">DSM 24782</strain>
    </source>
</reference>
<dbReference type="PANTHER" id="PTHR10434:SF11">
    <property type="entry name" value="1-ACYL-SN-GLYCEROL-3-PHOSPHATE ACYLTRANSFERASE"/>
    <property type="match status" value="1"/>
</dbReference>
<feature type="region of interest" description="Disordered" evidence="3">
    <location>
        <begin position="244"/>
        <end position="263"/>
    </location>
</feature>
<keyword evidence="6" id="KW-1185">Reference proteome</keyword>
<sequence length="263" mass="28267">MSDREPVEPALAAVRTTPRRPKSEKRRPSVWWPLAGPAAPIVRALAATRIRSGEKLPATGPYILTPNHMSNLDPVVVGEVVWRLGRAPRFLAKASLFRVPVLGGLLHALGQIPVDRGGAARGAIPLSAAERLIGEGQGVIVYPEGSLTRDPDLWPMRGKTGAARLALQLGIPVIPVAHWGAQALMPVNSTKLRLRPRAHVQVLFGDPIDLSDLGRVADKAALAEATDRIMAAITELLEELRGETAPAERWDPAKHGQTETGTF</sequence>
<comment type="caution">
    <text evidence="5">The sequence shown here is derived from an EMBL/GenBank/DDBJ whole genome shotgun (WGS) entry which is preliminary data.</text>
</comment>
<evidence type="ECO:0000256" key="1">
    <source>
        <dbReference type="ARBA" id="ARBA00022679"/>
    </source>
</evidence>
<accession>A0A4R7FSV8</accession>
<dbReference type="EMBL" id="SOAM01000001">
    <property type="protein sequence ID" value="TDS80858.1"/>
    <property type="molecule type" value="Genomic_DNA"/>
</dbReference>
<evidence type="ECO:0000313" key="5">
    <source>
        <dbReference type="EMBL" id="TDS80858.1"/>
    </source>
</evidence>
<evidence type="ECO:0000256" key="3">
    <source>
        <dbReference type="SAM" id="MobiDB-lite"/>
    </source>
</evidence>
<evidence type="ECO:0000313" key="6">
    <source>
        <dbReference type="Proteomes" id="UP000295344"/>
    </source>
</evidence>
<keyword evidence="1 5" id="KW-0808">Transferase</keyword>